<evidence type="ECO:0000313" key="4">
    <source>
        <dbReference type="Proteomes" id="UP000494256"/>
    </source>
</evidence>
<protein>
    <submittedName>
        <fullName evidence="2">Uncharacterized protein</fullName>
    </submittedName>
</protein>
<gene>
    <name evidence="2" type="ORF">APLA_LOCUS11350</name>
    <name evidence="1" type="ORF">APLA_LOCUS196</name>
</gene>
<evidence type="ECO:0000313" key="2">
    <source>
        <dbReference type="EMBL" id="CAB3247628.1"/>
    </source>
</evidence>
<dbReference type="Proteomes" id="UP000494256">
    <property type="component" value="Unassembled WGS sequence"/>
</dbReference>
<accession>A0A8S1AS35</accession>
<dbReference type="EMBL" id="CADEBD010000036">
    <property type="protein sequence ID" value="CAB3220125.1"/>
    <property type="molecule type" value="Genomic_DNA"/>
</dbReference>
<comment type="caution">
    <text evidence="2">The sequence shown here is derived from an EMBL/GenBank/DDBJ whole genome shotgun (WGS) entry which is preliminary data.</text>
</comment>
<sequence length="72" mass="8433">MKPDELNKPHCETMKHNGIIGQLTMETQAPTDEEAIGVDTSDPWSRFNKRYSSLLEWSEYFLGIYNLQENFH</sequence>
<organism evidence="2 3">
    <name type="scientific">Arctia plantaginis</name>
    <name type="common">Wood tiger moth</name>
    <name type="synonym">Phalaena plantaginis</name>
    <dbReference type="NCBI Taxonomy" id="874455"/>
    <lineage>
        <taxon>Eukaryota</taxon>
        <taxon>Metazoa</taxon>
        <taxon>Ecdysozoa</taxon>
        <taxon>Arthropoda</taxon>
        <taxon>Hexapoda</taxon>
        <taxon>Insecta</taxon>
        <taxon>Pterygota</taxon>
        <taxon>Neoptera</taxon>
        <taxon>Endopterygota</taxon>
        <taxon>Lepidoptera</taxon>
        <taxon>Glossata</taxon>
        <taxon>Ditrysia</taxon>
        <taxon>Noctuoidea</taxon>
        <taxon>Erebidae</taxon>
        <taxon>Arctiinae</taxon>
        <taxon>Arctia</taxon>
    </lineage>
</organism>
<dbReference type="Proteomes" id="UP000494106">
    <property type="component" value="Unassembled WGS sequence"/>
</dbReference>
<proteinExistence type="predicted"/>
<dbReference type="EMBL" id="CADEBC010000531">
    <property type="protein sequence ID" value="CAB3247628.1"/>
    <property type="molecule type" value="Genomic_DNA"/>
</dbReference>
<evidence type="ECO:0000313" key="1">
    <source>
        <dbReference type="EMBL" id="CAB3220125.1"/>
    </source>
</evidence>
<name>A0A8S1AS35_ARCPL</name>
<reference evidence="3 4" key="1">
    <citation type="submission" date="2020-04" db="EMBL/GenBank/DDBJ databases">
        <authorList>
            <person name="Wallbank WR R."/>
            <person name="Pardo Diaz C."/>
            <person name="Kozak K."/>
            <person name="Martin S."/>
            <person name="Jiggins C."/>
            <person name="Moest M."/>
            <person name="Warren A I."/>
            <person name="Byers J.R.P. K."/>
            <person name="Montejo-Kovacevich G."/>
            <person name="Yen C E."/>
        </authorList>
    </citation>
    <scope>NUCLEOTIDE SEQUENCE [LARGE SCALE GENOMIC DNA]</scope>
</reference>
<keyword evidence="3" id="KW-1185">Reference proteome</keyword>
<evidence type="ECO:0000313" key="3">
    <source>
        <dbReference type="Proteomes" id="UP000494106"/>
    </source>
</evidence>
<dbReference type="AlphaFoldDB" id="A0A8S1AS35"/>